<dbReference type="PIRSF" id="PIRSF017082">
    <property type="entry name" value="YflP"/>
    <property type="match status" value="1"/>
</dbReference>
<comment type="caution">
    <text evidence="3">The sequence shown here is derived from an EMBL/GenBank/DDBJ whole genome shotgun (WGS) entry which is preliminary data.</text>
</comment>
<dbReference type="PANTHER" id="PTHR42928">
    <property type="entry name" value="TRICARBOXYLATE-BINDING PROTEIN"/>
    <property type="match status" value="1"/>
</dbReference>
<evidence type="ECO:0000313" key="4">
    <source>
        <dbReference type="Proteomes" id="UP001501706"/>
    </source>
</evidence>
<keyword evidence="4" id="KW-1185">Reference proteome</keyword>
<keyword evidence="2" id="KW-0732">Signal</keyword>
<dbReference type="Gene3D" id="3.40.190.10">
    <property type="entry name" value="Periplasmic binding protein-like II"/>
    <property type="match status" value="1"/>
</dbReference>
<name>A0ABN1BDT1_9BURK</name>
<reference evidence="3 4" key="1">
    <citation type="journal article" date="2019" name="Int. J. Syst. Evol. Microbiol.">
        <title>The Global Catalogue of Microorganisms (GCM) 10K type strain sequencing project: providing services to taxonomists for standard genome sequencing and annotation.</title>
        <authorList>
            <consortium name="The Broad Institute Genomics Platform"/>
            <consortium name="The Broad Institute Genome Sequencing Center for Infectious Disease"/>
            <person name="Wu L."/>
            <person name="Ma J."/>
        </authorList>
    </citation>
    <scope>NUCLEOTIDE SEQUENCE [LARGE SCALE GENOMIC DNA]</scope>
    <source>
        <strain evidence="3 4">JCM 14330</strain>
    </source>
</reference>
<comment type="similarity">
    <text evidence="1">Belongs to the UPF0065 (bug) family.</text>
</comment>
<dbReference type="RefSeq" id="WP_343927195.1">
    <property type="nucleotide sequence ID" value="NZ_BAAAEN010000002.1"/>
</dbReference>
<dbReference type="Pfam" id="PF03401">
    <property type="entry name" value="TctC"/>
    <property type="match status" value="1"/>
</dbReference>
<evidence type="ECO:0000256" key="1">
    <source>
        <dbReference type="ARBA" id="ARBA00006987"/>
    </source>
</evidence>
<organism evidence="3 4">
    <name type="scientific">Pigmentiphaga daeguensis</name>
    <dbReference type="NCBI Taxonomy" id="414049"/>
    <lineage>
        <taxon>Bacteria</taxon>
        <taxon>Pseudomonadati</taxon>
        <taxon>Pseudomonadota</taxon>
        <taxon>Betaproteobacteria</taxon>
        <taxon>Burkholderiales</taxon>
        <taxon>Alcaligenaceae</taxon>
        <taxon>Pigmentiphaga</taxon>
    </lineage>
</organism>
<evidence type="ECO:0000256" key="2">
    <source>
        <dbReference type="SAM" id="SignalP"/>
    </source>
</evidence>
<dbReference type="CDD" id="cd13578">
    <property type="entry name" value="PBP2_Bug27"/>
    <property type="match status" value="1"/>
</dbReference>
<dbReference type="EMBL" id="BAAAEN010000002">
    <property type="protein sequence ID" value="GAA0495477.1"/>
    <property type="molecule type" value="Genomic_DNA"/>
</dbReference>
<protein>
    <submittedName>
        <fullName evidence="3">Tripartite tricarboxylate transporter substrate binding protein</fullName>
    </submittedName>
</protein>
<proteinExistence type="inferred from homology"/>
<dbReference type="Gene3D" id="3.40.190.150">
    <property type="entry name" value="Bordetella uptake gene, domain 1"/>
    <property type="match status" value="1"/>
</dbReference>
<dbReference type="Proteomes" id="UP001501706">
    <property type="component" value="Unassembled WGS sequence"/>
</dbReference>
<feature type="chain" id="PRO_5045271793" evidence="2">
    <location>
        <begin position="22"/>
        <end position="320"/>
    </location>
</feature>
<accession>A0ABN1BDT1</accession>
<dbReference type="SUPFAM" id="SSF53850">
    <property type="entry name" value="Periplasmic binding protein-like II"/>
    <property type="match status" value="1"/>
</dbReference>
<feature type="signal peptide" evidence="2">
    <location>
        <begin position="1"/>
        <end position="21"/>
    </location>
</feature>
<dbReference type="InterPro" id="IPR005064">
    <property type="entry name" value="BUG"/>
</dbReference>
<evidence type="ECO:0000313" key="3">
    <source>
        <dbReference type="EMBL" id="GAA0495477.1"/>
    </source>
</evidence>
<sequence>MIRRLAAAMFFAPLLAVPAHAQWPERPVRIIAPFAPASTPDTLARVLSERLSKRLKQTFVVENKAGAGGMIGTDHVAKAAPDGLTLGVSITGPLVNNKLLYKKMPYDPDRDLTPITIAVMQPSVIVARAGLLAANLEQLVALLRQSPGKFNYASIGNGSLSHLTMELVASRSGTSIVHVPYGGSSQAVTALLAGDVDMACLPAAAVQSFVKAGKLRAIAVTTGARTRFMPEVPTLAEQGMKGVDTGAWMGIVAPAGLDPALKSRIHDEVVRALEEPEARKAFDSQMMEVVAGTPEAFSAYLKEEADRWFPIIRKNGIELD</sequence>
<gene>
    <name evidence="3" type="ORF">GCM10009097_09400</name>
</gene>
<dbReference type="PANTHER" id="PTHR42928:SF5">
    <property type="entry name" value="BLR1237 PROTEIN"/>
    <property type="match status" value="1"/>
</dbReference>
<dbReference type="InterPro" id="IPR042100">
    <property type="entry name" value="Bug_dom1"/>
</dbReference>